<feature type="region of interest" description="Disordered" evidence="1">
    <location>
        <begin position="270"/>
        <end position="289"/>
    </location>
</feature>
<protein>
    <submittedName>
        <fullName evidence="2">Uncharacterized protein</fullName>
    </submittedName>
</protein>
<comment type="caution">
    <text evidence="2">The sequence shown here is derived from an EMBL/GenBank/DDBJ whole genome shotgun (WGS) entry which is preliminary data.</text>
</comment>
<dbReference type="VEuPathDB" id="FungiDB:P174DRAFT_458136"/>
<dbReference type="OMA" id="IQMQTYR"/>
<keyword evidence="3" id="KW-1185">Reference proteome</keyword>
<evidence type="ECO:0000313" key="2">
    <source>
        <dbReference type="EMBL" id="PKX97488.1"/>
    </source>
</evidence>
<evidence type="ECO:0000256" key="1">
    <source>
        <dbReference type="SAM" id="MobiDB-lite"/>
    </source>
</evidence>
<feature type="region of interest" description="Disordered" evidence="1">
    <location>
        <begin position="171"/>
        <end position="248"/>
    </location>
</feature>
<evidence type="ECO:0000313" key="3">
    <source>
        <dbReference type="Proteomes" id="UP000234474"/>
    </source>
</evidence>
<name>A0A2I1CIM5_ASPN1</name>
<dbReference type="EMBL" id="MSZS01000002">
    <property type="protein sequence ID" value="PKX97488.1"/>
    <property type="molecule type" value="Genomic_DNA"/>
</dbReference>
<feature type="region of interest" description="Disordered" evidence="1">
    <location>
        <begin position="409"/>
        <end position="433"/>
    </location>
</feature>
<feature type="region of interest" description="Disordered" evidence="1">
    <location>
        <begin position="334"/>
        <end position="353"/>
    </location>
</feature>
<gene>
    <name evidence="2" type="ORF">P174DRAFT_458136</name>
</gene>
<proteinExistence type="predicted"/>
<dbReference type="Proteomes" id="UP000234474">
    <property type="component" value="Unassembled WGS sequence"/>
</dbReference>
<dbReference type="AlphaFoldDB" id="A0A2I1CIM5"/>
<dbReference type="RefSeq" id="XP_024686083.1">
    <property type="nucleotide sequence ID" value="XM_024829622.1"/>
</dbReference>
<accession>A0A2I1CIM5</accession>
<sequence length="504" mass="56605">MMVPRAFLFSSVSSPKPFRQDEKDMQPTSTSTSTMTFFTTQDVVPGLEFPSVEFPSEATSLATSPVVIPPKRGPRVTPRLENNTAHGSKTLRNKTISPRSSSPGLRDRHVPTSIASILEATAIPVPRRTWSVRESRKLPRGDHVQEFSRLLMEGVKSRDDHLLEGTGNTALDILLSPPDESEKSVVGSDYEPETPSFSGQSMSLESMPSLDHDLDSPSSLPVPPTPASQRSPSERRYRRPPHPEDCALDHPLLERDLSESDWSLTDSQSLFTDATPSKSSGSSRSFPRLGSSFKSNLTASLRAIKSAAQTVSTFASPSVQPEDFLTRSLFNITPEMTDDRRPPPMNEPPSPALRRYLNPIQVSPSEMYAYQDYPHETLDSRNCPVSIQMQTYHRSGGRGGRKGRFRLAGSASRDRQLLPFDPEHPAFSRPREPRENSDFLRMVVLEMNMRRSGKLRDDIPTRARIWLPPRKSIRHRFTVYDFDEHDHEEDTEHVIPPRWIGISA</sequence>
<dbReference type="PANTHER" id="PTHR42051">
    <property type="entry name" value="MEIOTICALLY UP-REGULATED PROTEIN PB1A10.08"/>
    <property type="match status" value="1"/>
</dbReference>
<feature type="compositionally biased region" description="Polar residues" evidence="1">
    <location>
        <begin position="93"/>
        <end position="103"/>
    </location>
</feature>
<dbReference type="GeneID" id="36536948"/>
<feature type="compositionally biased region" description="Polar residues" evidence="1">
    <location>
        <begin position="195"/>
        <end position="204"/>
    </location>
</feature>
<dbReference type="OrthoDB" id="4181307at2759"/>
<organism evidence="2 3">
    <name type="scientific">Aspergillus novofumigatus (strain IBT 16806)</name>
    <dbReference type="NCBI Taxonomy" id="1392255"/>
    <lineage>
        <taxon>Eukaryota</taxon>
        <taxon>Fungi</taxon>
        <taxon>Dikarya</taxon>
        <taxon>Ascomycota</taxon>
        <taxon>Pezizomycotina</taxon>
        <taxon>Eurotiomycetes</taxon>
        <taxon>Eurotiomycetidae</taxon>
        <taxon>Eurotiales</taxon>
        <taxon>Aspergillaceae</taxon>
        <taxon>Aspergillus</taxon>
        <taxon>Aspergillus subgen. Fumigati</taxon>
    </lineage>
</organism>
<feature type="region of interest" description="Disordered" evidence="1">
    <location>
        <begin position="13"/>
        <end position="33"/>
    </location>
</feature>
<feature type="compositionally biased region" description="Low complexity" evidence="1">
    <location>
        <begin position="276"/>
        <end position="289"/>
    </location>
</feature>
<feature type="compositionally biased region" description="Basic and acidic residues" evidence="1">
    <location>
        <begin position="412"/>
        <end position="433"/>
    </location>
</feature>
<dbReference type="PANTHER" id="PTHR42051:SF1">
    <property type="entry name" value="MEIOTICALLY UP-REGULATED PROTEIN PB1A10.08"/>
    <property type="match status" value="1"/>
</dbReference>
<dbReference type="InterPro" id="IPR034443">
    <property type="entry name" value="PB1A10.08"/>
</dbReference>
<reference evidence="3" key="1">
    <citation type="journal article" date="2018" name="Proc. Natl. Acad. Sci. U.S.A.">
        <title>Linking secondary metabolites to gene clusters through genome sequencing of six diverse Aspergillus species.</title>
        <authorList>
            <person name="Kaerboelling I."/>
            <person name="Vesth T.C."/>
            <person name="Frisvad J.C."/>
            <person name="Nybo J.L."/>
            <person name="Theobald S."/>
            <person name="Kuo A."/>
            <person name="Bowyer P."/>
            <person name="Matsuda Y."/>
            <person name="Mondo S."/>
            <person name="Lyhne E.K."/>
            <person name="Kogle M.E."/>
            <person name="Clum A."/>
            <person name="Lipzen A."/>
            <person name="Salamov A."/>
            <person name="Ngan C.Y."/>
            <person name="Daum C."/>
            <person name="Chiniquy J."/>
            <person name="Barry K."/>
            <person name="LaButti K."/>
            <person name="Haridas S."/>
            <person name="Simmons B.A."/>
            <person name="Magnuson J.K."/>
            <person name="Mortensen U.H."/>
            <person name="Larsen T.O."/>
            <person name="Grigoriev I.V."/>
            <person name="Baker S.E."/>
            <person name="Andersen M.R."/>
        </authorList>
    </citation>
    <scope>NUCLEOTIDE SEQUENCE [LARGE SCALE GENOMIC DNA]</scope>
    <source>
        <strain evidence="3">IBT 16806</strain>
    </source>
</reference>
<feature type="region of interest" description="Disordered" evidence="1">
    <location>
        <begin position="65"/>
        <end position="108"/>
    </location>
</feature>
<dbReference type="STRING" id="1392255.A0A2I1CIM5"/>